<organism evidence="2 3">
    <name type="scientific">Novibacillus thermophilus</name>
    <dbReference type="NCBI Taxonomy" id="1471761"/>
    <lineage>
        <taxon>Bacteria</taxon>
        <taxon>Bacillati</taxon>
        <taxon>Bacillota</taxon>
        <taxon>Bacilli</taxon>
        <taxon>Bacillales</taxon>
        <taxon>Thermoactinomycetaceae</taxon>
        <taxon>Novibacillus</taxon>
    </lineage>
</organism>
<dbReference type="AlphaFoldDB" id="A0A1U9K975"/>
<evidence type="ECO:0008006" key="4">
    <source>
        <dbReference type="Google" id="ProtNLM"/>
    </source>
</evidence>
<accession>A0A1U9K975</accession>
<evidence type="ECO:0000313" key="3">
    <source>
        <dbReference type="Proteomes" id="UP000188603"/>
    </source>
</evidence>
<dbReference type="Gene3D" id="3.20.20.70">
    <property type="entry name" value="Aldolase class I"/>
    <property type="match status" value="1"/>
</dbReference>
<dbReference type="KEGG" id="ntr:B0W44_13255"/>
<sequence>MDWEWVKERTAKPRQSGVTMVIDTGLGMNAFRDLLNIAGPYIDFVKLGFGTAGLTPSGVLQEKIACAKEHDTLVYPGGTFFEAAFARGCWERYMETLEQVGFPAVEISEGSLTLPPGMRQNVISRMSESFLVLSEVGKKTKGTCISFDQLYRTYEQDRLAGASYVIVEGRESGKDVGIYDKNGELDPKFVQEAQKRCGTDIIWEAPLKSQQATLIQLLGENVNLGNVASKDALAVEALRRGLRSDTFSVNLQPELSTQ</sequence>
<comment type="similarity">
    <text evidence="1">Belongs to the phosphosulfolactate synthase family.</text>
</comment>
<proteinExistence type="inferred from homology"/>
<dbReference type="PANTHER" id="PTHR48413">
    <property type="match status" value="1"/>
</dbReference>
<dbReference type="Proteomes" id="UP000188603">
    <property type="component" value="Chromosome"/>
</dbReference>
<gene>
    <name evidence="2" type="ORF">B0W44_13255</name>
</gene>
<dbReference type="RefSeq" id="WP_077720441.1">
    <property type="nucleotide sequence ID" value="NZ_CP019699.1"/>
</dbReference>
<dbReference type="PANTHER" id="PTHR48413:SF1">
    <property type="entry name" value="PROTEIN HEAT-STRESS-ASSOCIATED 32"/>
    <property type="match status" value="1"/>
</dbReference>
<dbReference type="InterPro" id="IPR013785">
    <property type="entry name" value="Aldolase_TIM"/>
</dbReference>
<evidence type="ECO:0000313" key="2">
    <source>
        <dbReference type="EMBL" id="AQS56584.1"/>
    </source>
</evidence>
<dbReference type="OrthoDB" id="7809088at2"/>
<dbReference type="Pfam" id="PF02679">
    <property type="entry name" value="ComA"/>
    <property type="match status" value="1"/>
</dbReference>
<dbReference type="InterPro" id="IPR003830">
    <property type="entry name" value="ComA_synth"/>
</dbReference>
<keyword evidence="3" id="KW-1185">Reference proteome</keyword>
<dbReference type="SUPFAM" id="SSF102110">
    <property type="entry name" value="(2r)-phospho-3-sulfolactate synthase ComA"/>
    <property type="match status" value="1"/>
</dbReference>
<evidence type="ECO:0000256" key="1">
    <source>
        <dbReference type="ARBA" id="ARBA00010424"/>
    </source>
</evidence>
<protein>
    <recommendedName>
        <fullName evidence="4">Phosphosulfolactate synthase</fullName>
    </recommendedName>
</protein>
<dbReference type="EMBL" id="CP019699">
    <property type="protein sequence ID" value="AQS56584.1"/>
    <property type="molecule type" value="Genomic_DNA"/>
</dbReference>
<name>A0A1U9K975_9BACL</name>
<dbReference type="InterPro" id="IPR036112">
    <property type="entry name" value="ComA_synth_sf"/>
</dbReference>
<reference evidence="2 3" key="1">
    <citation type="journal article" date="2015" name="Int. J. Syst. Evol. Microbiol.">
        <title>Novibacillus thermophilus gen. nov., sp. nov., a Gram-staining-negative and moderately thermophilic member of the family Thermoactinomycetaceae.</title>
        <authorList>
            <person name="Yang G."/>
            <person name="Chen J."/>
            <person name="Zhou S."/>
        </authorList>
    </citation>
    <scope>NUCLEOTIDE SEQUENCE [LARGE SCALE GENOMIC DNA]</scope>
    <source>
        <strain evidence="2 3">SG-1</strain>
    </source>
</reference>
<dbReference type="STRING" id="1471761.B0W44_13255"/>